<feature type="transmembrane region" description="Helical" evidence="10">
    <location>
        <begin position="183"/>
        <end position="205"/>
    </location>
</feature>
<accession>A0AAD4CHZ0</accession>
<feature type="region of interest" description="Disordered" evidence="9">
    <location>
        <begin position="1"/>
        <end position="34"/>
    </location>
</feature>
<evidence type="ECO:0000256" key="9">
    <source>
        <dbReference type="SAM" id="MobiDB-lite"/>
    </source>
</evidence>
<dbReference type="GO" id="GO:0005886">
    <property type="term" value="C:plasma membrane"/>
    <property type="evidence" value="ECO:0007669"/>
    <property type="project" value="TreeGrafter"/>
</dbReference>
<feature type="transmembrane region" description="Helical" evidence="10">
    <location>
        <begin position="144"/>
        <end position="163"/>
    </location>
</feature>
<comment type="subcellular location">
    <subcellularLocation>
        <location evidence="1">Membrane</location>
        <topology evidence="1">Multi-pass membrane protein</topology>
    </subcellularLocation>
</comment>
<dbReference type="PANTHER" id="PTHR31806:SF8">
    <property type="entry name" value="TRANSPORTER, PUTATIVE (AFU_ORTHOLOGUE AFUA_2G03000)-RELATED"/>
    <property type="match status" value="1"/>
</dbReference>
<evidence type="ECO:0000256" key="2">
    <source>
        <dbReference type="ARBA" id="ARBA00008974"/>
    </source>
</evidence>
<dbReference type="InterPro" id="IPR001248">
    <property type="entry name" value="Pur-cyt_permease"/>
</dbReference>
<keyword evidence="6 10" id="KW-1133">Transmembrane helix</keyword>
<keyword evidence="12" id="KW-1185">Reference proteome</keyword>
<evidence type="ECO:0000256" key="3">
    <source>
        <dbReference type="ARBA" id="ARBA00022448"/>
    </source>
</evidence>
<organism evidence="11 12">
    <name type="scientific">Aspergillus nanangensis</name>
    <dbReference type="NCBI Taxonomy" id="2582783"/>
    <lineage>
        <taxon>Eukaryota</taxon>
        <taxon>Fungi</taxon>
        <taxon>Dikarya</taxon>
        <taxon>Ascomycota</taxon>
        <taxon>Pezizomycotina</taxon>
        <taxon>Eurotiomycetes</taxon>
        <taxon>Eurotiomycetidae</taxon>
        <taxon>Eurotiales</taxon>
        <taxon>Aspergillaceae</taxon>
        <taxon>Aspergillus</taxon>
        <taxon>Aspergillus subgen. Circumdati</taxon>
    </lineage>
</organism>
<evidence type="ECO:0000256" key="8">
    <source>
        <dbReference type="PIRNR" id="PIRNR002744"/>
    </source>
</evidence>
<protein>
    <submittedName>
        <fullName evidence="11">Uncharacterized protein</fullName>
    </submittedName>
</protein>
<dbReference type="Gene3D" id="1.10.4160.10">
    <property type="entry name" value="Hydantoin permease"/>
    <property type="match status" value="1"/>
</dbReference>
<comment type="caution">
    <text evidence="11">The sequence shown here is derived from an EMBL/GenBank/DDBJ whole genome shotgun (WGS) entry which is preliminary data.</text>
</comment>
<evidence type="ECO:0000256" key="7">
    <source>
        <dbReference type="ARBA" id="ARBA00023136"/>
    </source>
</evidence>
<feature type="transmembrane region" description="Helical" evidence="10">
    <location>
        <begin position="283"/>
        <end position="305"/>
    </location>
</feature>
<dbReference type="EMBL" id="VCAU01000085">
    <property type="protein sequence ID" value="KAF9885992.1"/>
    <property type="molecule type" value="Genomic_DNA"/>
</dbReference>
<evidence type="ECO:0000256" key="10">
    <source>
        <dbReference type="SAM" id="Phobius"/>
    </source>
</evidence>
<evidence type="ECO:0000256" key="5">
    <source>
        <dbReference type="ARBA" id="ARBA00022692"/>
    </source>
</evidence>
<feature type="transmembrane region" description="Helical" evidence="10">
    <location>
        <begin position="376"/>
        <end position="393"/>
    </location>
</feature>
<feature type="transmembrane region" description="Helical" evidence="10">
    <location>
        <begin position="441"/>
        <end position="463"/>
    </location>
</feature>
<sequence>MGSTLGEKQLPESRAASDASLDDVESGTSQPPRNWLERIGQRLDGLAGFETRGIERVPEHMRQGPVTTKKYLEAGLVWFGINCTANSLNVGILGPSVFKLGFVDSIICCVFGTLVGCLCSGYISTFGPVSGCRTLVISRYTMGWWPSKLCVVLNIVIALGYGVTNCLTAGLVLSAVNGHGMGAWVGILVSALITWVIATFGYRWFFNYERYCWIPQVLIMFIMIGCSGPHWNVDSPSVGTGGVLAGSRLTYFFLCMSVPLTWASYAADYYAYFPKETVKWKACLATTTGIFLAKILCLSIGIGLASGALVNQSWAEGEEISSGALIMASLAPLTVFGKFLGVILALGLVANQVPGAYSASFNFQLFGPWAARIPRFIWSTISVLIYTVCAIAGEEYLLTIFQNFLALVGYWTMIWVVITLEEHVLFRRKRGFNWDAWNDRTALPVGVAAFVAFLIGWAGAIPSMYQVYFTGPIAALVGHGADMGLPVGASWTAVAFPPLRYLELKYFKR</sequence>
<dbReference type="GO" id="GO:0000329">
    <property type="term" value="C:fungal-type vacuole membrane"/>
    <property type="evidence" value="ECO:0007669"/>
    <property type="project" value="TreeGrafter"/>
</dbReference>
<dbReference type="FunFam" id="1.10.4160.10:FF:000002">
    <property type="entry name" value="Purine-cytosine permease fcyB"/>
    <property type="match status" value="1"/>
</dbReference>
<feature type="transmembrane region" description="Helical" evidence="10">
    <location>
        <begin position="325"/>
        <end position="350"/>
    </location>
</feature>
<name>A0AAD4CHZ0_ASPNN</name>
<evidence type="ECO:0000256" key="1">
    <source>
        <dbReference type="ARBA" id="ARBA00004141"/>
    </source>
</evidence>
<feature type="transmembrane region" description="Helical" evidence="10">
    <location>
        <begin position="251"/>
        <end position="271"/>
    </location>
</feature>
<dbReference type="AlphaFoldDB" id="A0AAD4CHZ0"/>
<dbReference type="GO" id="GO:0015851">
    <property type="term" value="P:nucleobase transport"/>
    <property type="evidence" value="ECO:0007669"/>
    <property type="project" value="UniProtKB-ARBA"/>
</dbReference>
<feature type="transmembrane region" description="Helical" evidence="10">
    <location>
        <begin position="399"/>
        <end position="420"/>
    </location>
</feature>
<dbReference type="Proteomes" id="UP001194746">
    <property type="component" value="Unassembled WGS sequence"/>
</dbReference>
<keyword evidence="4" id="KW-0597">Phosphoprotein</keyword>
<feature type="transmembrane region" description="Helical" evidence="10">
    <location>
        <begin position="483"/>
        <end position="502"/>
    </location>
</feature>
<gene>
    <name evidence="11" type="ORF">FE257_012170</name>
</gene>
<keyword evidence="3 8" id="KW-0813">Transport</keyword>
<evidence type="ECO:0000256" key="6">
    <source>
        <dbReference type="ARBA" id="ARBA00022989"/>
    </source>
</evidence>
<dbReference type="PIRSF" id="PIRSF002744">
    <property type="entry name" value="Pur-cyt_permease"/>
    <property type="match status" value="1"/>
</dbReference>
<dbReference type="PANTHER" id="PTHR31806">
    <property type="entry name" value="PURINE-CYTOSINE PERMEASE FCY2-RELATED"/>
    <property type="match status" value="1"/>
</dbReference>
<dbReference type="InterPro" id="IPR026030">
    <property type="entry name" value="Pur-cyt_permease_Fcy2/21/22"/>
</dbReference>
<keyword evidence="7 8" id="KW-0472">Membrane</keyword>
<dbReference type="Pfam" id="PF02133">
    <property type="entry name" value="Transp_cyt_pur"/>
    <property type="match status" value="1"/>
</dbReference>
<feature type="transmembrane region" description="Helical" evidence="10">
    <location>
        <begin position="100"/>
        <end position="123"/>
    </location>
</feature>
<keyword evidence="5 10" id="KW-0812">Transmembrane</keyword>
<feature type="transmembrane region" description="Helical" evidence="10">
    <location>
        <begin position="212"/>
        <end position="231"/>
    </location>
</feature>
<evidence type="ECO:0000313" key="12">
    <source>
        <dbReference type="Proteomes" id="UP001194746"/>
    </source>
</evidence>
<evidence type="ECO:0000256" key="4">
    <source>
        <dbReference type="ARBA" id="ARBA00022553"/>
    </source>
</evidence>
<reference evidence="11" key="2">
    <citation type="submission" date="2020-02" db="EMBL/GenBank/DDBJ databases">
        <authorList>
            <person name="Gilchrist C.L.M."/>
            <person name="Chooi Y.-H."/>
        </authorList>
    </citation>
    <scope>NUCLEOTIDE SEQUENCE</scope>
    <source>
        <strain evidence="11">MST-FP2251</strain>
    </source>
</reference>
<comment type="similarity">
    <text evidence="2 8">Belongs to the purine-cytosine permease (2.A.39) family.</text>
</comment>
<reference evidence="11" key="1">
    <citation type="journal article" date="2019" name="Beilstein J. Org. Chem.">
        <title>Nanangenines: drimane sesquiterpenoids as the dominant metabolite cohort of a novel Australian fungus, Aspergillus nanangensis.</title>
        <authorList>
            <person name="Lacey H.J."/>
            <person name="Gilchrist C.L.M."/>
            <person name="Crombie A."/>
            <person name="Kalaitzis J.A."/>
            <person name="Vuong D."/>
            <person name="Rutledge P.J."/>
            <person name="Turner P."/>
            <person name="Pitt J.I."/>
            <person name="Lacey E."/>
            <person name="Chooi Y.H."/>
            <person name="Piggott A.M."/>
        </authorList>
    </citation>
    <scope>NUCLEOTIDE SEQUENCE</scope>
    <source>
        <strain evidence="11">MST-FP2251</strain>
    </source>
</reference>
<dbReference type="GO" id="GO:0022857">
    <property type="term" value="F:transmembrane transporter activity"/>
    <property type="evidence" value="ECO:0007669"/>
    <property type="project" value="InterPro"/>
</dbReference>
<proteinExistence type="inferred from homology"/>
<evidence type="ECO:0000313" key="11">
    <source>
        <dbReference type="EMBL" id="KAF9885992.1"/>
    </source>
</evidence>
<feature type="transmembrane region" description="Helical" evidence="10">
    <location>
        <begin position="71"/>
        <end position="94"/>
    </location>
</feature>